<feature type="transmembrane region" description="Helical" evidence="2">
    <location>
        <begin position="12"/>
        <end position="37"/>
    </location>
</feature>
<feature type="transmembrane region" description="Helical" evidence="2">
    <location>
        <begin position="57"/>
        <end position="81"/>
    </location>
</feature>
<feature type="transmembrane region" description="Helical" evidence="2">
    <location>
        <begin position="219"/>
        <end position="239"/>
    </location>
</feature>
<dbReference type="OrthoDB" id="3259206at2759"/>
<sequence length="324" mass="36254">MLRKGLRTRVRKFLFAMTVFMYIISSVDWALSVVNVIQDIQFWFLSITPEDNPPNFIPVFNAICLINYFLTDGVVVWRAWVLCSDQSRRALSIPIILLICLSLSITATIVTRLILTSPAGNHPGTSLYVTLTRVIDATQVTNLVLSLLTNISATSIVALKAWKYRQTIKHDLQSFRDRTAKGQRIMVLLVESGVLYIFSGITVLIASLVHLPNGTLGDIYSPINFQVAGIYPIVVLLLVNQENSVNKTIFLSVIPHPQEETRLETLHFAPVDNLSSSVPNTHTSLGLEQSRLRFSSQLKTLPELPLSSSDYLPDPKSFQNPTFQ</sequence>
<evidence type="ECO:0000313" key="4">
    <source>
        <dbReference type="Proteomes" id="UP000799118"/>
    </source>
</evidence>
<evidence type="ECO:0000313" key="3">
    <source>
        <dbReference type="EMBL" id="KAE9406662.1"/>
    </source>
</evidence>
<protein>
    <submittedName>
        <fullName evidence="3">Uncharacterized protein</fullName>
    </submittedName>
</protein>
<reference evidence="3" key="1">
    <citation type="journal article" date="2019" name="Environ. Microbiol.">
        <title>Fungal ecological strategies reflected in gene transcription - a case study of two litter decomposers.</title>
        <authorList>
            <person name="Barbi F."/>
            <person name="Kohler A."/>
            <person name="Barry K."/>
            <person name="Baskaran P."/>
            <person name="Daum C."/>
            <person name="Fauchery L."/>
            <person name="Ihrmark K."/>
            <person name="Kuo A."/>
            <person name="LaButti K."/>
            <person name="Lipzen A."/>
            <person name="Morin E."/>
            <person name="Grigoriev I.V."/>
            <person name="Henrissat B."/>
            <person name="Lindahl B."/>
            <person name="Martin F."/>
        </authorList>
    </citation>
    <scope>NUCLEOTIDE SEQUENCE</scope>
    <source>
        <strain evidence="3">JB14</strain>
    </source>
</reference>
<keyword evidence="2" id="KW-0472">Membrane</keyword>
<dbReference type="AlphaFoldDB" id="A0A6A4I453"/>
<keyword evidence="4" id="KW-1185">Reference proteome</keyword>
<feature type="transmembrane region" description="Helical" evidence="2">
    <location>
        <begin position="93"/>
        <end position="115"/>
    </location>
</feature>
<accession>A0A6A4I453</accession>
<keyword evidence="2" id="KW-0812">Transmembrane</keyword>
<proteinExistence type="predicted"/>
<dbReference type="Proteomes" id="UP000799118">
    <property type="component" value="Unassembled WGS sequence"/>
</dbReference>
<evidence type="ECO:0000256" key="2">
    <source>
        <dbReference type="SAM" id="Phobius"/>
    </source>
</evidence>
<name>A0A6A4I453_9AGAR</name>
<feature type="transmembrane region" description="Helical" evidence="2">
    <location>
        <begin position="185"/>
        <end position="207"/>
    </location>
</feature>
<feature type="transmembrane region" description="Helical" evidence="2">
    <location>
        <begin position="143"/>
        <end position="164"/>
    </location>
</feature>
<gene>
    <name evidence="3" type="ORF">BT96DRAFT_875290</name>
</gene>
<keyword evidence="2" id="KW-1133">Transmembrane helix</keyword>
<dbReference type="EMBL" id="ML769400">
    <property type="protein sequence ID" value="KAE9406662.1"/>
    <property type="molecule type" value="Genomic_DNA"/>
</dbReference>
<feature type="region of interest" description="Disordered" evidence="1">
    <location>
        <begin position="305"/>
        <end position="324"/>
    </location>
</feature>
<evidence type="ECO:0000256" key="1">
    <source>
        <dbReference type="SAM" id="MobiDB-lite"/>
    </source>
</evidence>
<organism evidence="3 4">
    <name type="scientific">Gymnopus androsaceus JB14</name>
    <dbReference type="NCBI Taxonomy" id="1447944"/>
    <lineage>
        <taxon>Eukaryota</taxon>
        <taxon>Fungi</taxon>
        <taxon>Dikarya</taxon>
        <taxon>Basidiomycota</taxon>
        <taxon>Agaricomycotina</taxon>
        <taxon>Agaricomycetes</taxon>
        <taxon>Agaricomycetidae</taxon>
        <taxon>Agaricales</taxon>
        <taxon>Marasmiineae</taxon>
        <taxon>Omphalotaceae</taxon>
        <taxon>Gymnopus</taxon>
    </lineage>
</organism>